<comment type="caution">
    <text evidence="2">The sequence shown here is derived from an EMBL/GenBank/DDBJ whole genome shotgun (WGS) entry which is preliminary data.</text>
</comment>
<evidence type="ECO:0000313" key="3">
    <source>
        <dbReference type="Proteomes" id="UP000308724"/>
    </source>
</evidence>
<sequence>MQLYWPHNLTTSGLASFSICSWHFLKKKKTFRNIDLCPDRSFTQHDEVDRDVSRLTAWQPCQMWSYKIQISVSTCPSCPSSASLHSHEGAMFVFQILLILSAQLFWLGAAQTCYWPDKSIAEELTSCNGLAENSHCCGANSLCLDNGYCFNQGNKFGNRISRGGCTDRSWNSDACPQYCQTTISDGGISISLVSESENDSKFCCGVGYDSSSQLCLADSTSNSFRPFSIDIGVAILNRTSGATALDNTASEVTTGNTTTAAASPSSQDPYVNISIAIGAGAGAAVGILLVSAAIIFLCRFRKRQAHQSFQKFDSKNSYPPTPQKYIEHVELEHSPRQFQGLGIQELEGHR</sequence>
<evidence type="ECO:0008006" key="4">
    <source>
        <dbReference type="Google" id="ProtNLM"/>
    </source>
</evidence>
<evidence type="ECO:0000313" key="2">
    <source>
        <dbReference type="EMBL" id="TIA35982.1"/>
    </source>
</evidence>
<dbReference type="EMBL" id="QZBZ01000116">
    <property type="protein sequence ID" value="TIA35982.1"/>
    <property type="molecule type" value="Genomic_DNA"/>
</dbReference>
<accession>A0A4T0BW57</accession>
<organism evidence="2 3">
    <name type="scientific">Aureobasidium pullulans</name>
    <name type="common">Black yeast</name>
    <name type="synonym">Pullularia pullulans</name>
    <dbReference type="NCBI Taxonomy" id="5580"/>
    <lineage>
        <taxon>Eukaryota</taxon>
        <taxon>Fungi</taxon>
        <taxon>Dikarya</taxon>
        <taxon>Ascomycota</taxon>
        <taxon>Pezizomycotina</taxon>
        <taxon>Dothideomycetes</taxon>
        <taxon>Dothideomycetidae</taxon>
        <taxon>Dothideales</taxon>
        <taxon>Saccotheciaceae</taxon>
        <taxon>Aureobasidium</taxon>
    </lineage>
</organism>
<reference evidence="2 3" key="1">
    <citation type="submission" date="2018-10" db="EMBL/GenBank/DDBJ databases">
        <title>Fifty Aureobasidium pullulans genomes reveal a recombining polyextremotolerant generalist.</title>
        <authorList>
            <person name="Gostincar C."/>
            <person name="Turk M."/>
            <person name="Zajc J."/>
            <person name="Gunde-Cimerman N."/>
        </authorList>
    </citation>
    <scope>NUCLEOTIDE SEQUENCE [LARGE SCALE GENOMIC DNA]</scope>
    <source>
        <strain evidence="2 3">EXF-1645</strain>
    </source>
</reference>
<keyword evidence="1" id="KW-0472">Membrane</keyword>
<evidence type="ECO:0000256" key="1">
    <source>
        <dbReference type="SAM" id="Phobius"/>
    </source>
</evidence>
<proteinExistence type="predicted"/>
<feature type="transmembrane region" description="Helical" evidence="1">
    <location>
        <begin position="273"/>
        <end position="298"/>
    </location>
</feature>
<protein>
    <recommendedName>
        <fullName evidence="4">Mid2 domain-containing protein</fullName>
    </recommendedName>
</protein>
<name>A0A4T0BW57_AURPU</name>
<keyword evidence="1" id="KW-1133">Transmembrane helix</keyword>
<dbReference type="AlphaFoldDB" id="A0A4T0BW57"/>
<dbReference type="Proteomes" id="UP000308724">
    <property type="component" value="Unassembled WGS sequence"/>
</dbReference>
<gene>
    <name evidence="2" type="ORF">D6C78_05748</name>
</gene>
<keyword evidence="1" id="KW-0812">Transmembrane</keyword>